<dbReference type="InterPro" id="IPR012833">
    <property type="entry name" value="NrdD"/>
</dbReference>
<dbReference type="Gene3D" id="3.20.70.20">
    <property type="match status" value="1"/>
</dbReference>
<evidence type="ECO:0000256" key="2">
    <source>
        <dbReference type="ARBA" id="ARBA00022840"/>
    </source>
</evidence>
<keyword evidence="1" id="KW-0547">Nucleotide-binding</keyword>
<dbReference type="GO" id="GO:0005524">
    <property type="term" value="F:ATP binding"/>
    <property type="evidence" value="ECO:0007669"/>
    <property type="project" value="UniProtKB-KW"/>
</dbReference>
<dbReference type="GO" id="GO:0006260">
    <property type="term" value="P:DNA replication"/>
    <property type="evidence" value="ECO:0007669"/>
    <property type="project" value="InterPro"/>
</dbReference>
<gene>
    <name evidence="4" type="ORF">MNBD_DELTA03-1827</name>
</gene>
<dbReference type="EMBL" id="UOEX01000434">
    <property type="protein sequence ID" value="VAW42313.1"/>
    <property type="molecule type" value="Genomic_DNA"/>
</dbReference>
<dbReference type="PANTHER" id="PTHR21075:SF0">
    <property type="entry name" value="ANAEROBIC RIBONUCLEOSIDE-TRIPHOSPHATE REDUCTASE"/>
    <property type="match status" value="1"/>
</dbReference>
<organism evidence="4">
    <name type="scientific">hydrothermal vent metagenome</name>
    <dbReference type="NCBI Taxonomy" id="652676"/>
    <lineage>
        <taxon>unclassified sequences</taxon>
        <taxon>metagenomes</taxon>
        <taxon>ecological metagenomes</taxon>
    </lineage>
</organism>
<dbReference type="InterPro" id="IPR005144">
    <property type="entry name" value="ATP-cone_dom"/>
</dbReference>
<dbReference type="GO" id="GO:0009265">
    <property type="term" value="P:2'-deoxyribonucleotide biosynthetic process"/>
    <property type="evidence" value="ECO:0007669"/>
    <property type="project" value="TreeGrafter"/>
</dbReference>
<accession>A0A3B0VPY1</accession>
<evidence type="ECO:0000256" key="1">
    <source>
        <dbReference type="ARBA" id="ARBA00022741"/>
    </source>
</evidence>
<dbReference type="SUPFAM" id="SSF51998">
    <property type="entry name" value="PFL-like glycyl radical enzymes"/>
    <property type="match status" value="1"/>
</dbReference>
<sequence>MSESAALHTARSTPVVLRFIRKRNKSVTAFDADKITAAIFKAAQVTAEFDKPEARRLTIRVLSLAQAVIDHEIPDVEEVQDLVEEVLLASPFKKTAKAYILYREQHANIRRIADRADVKLIDNYLERLDWQVEENSNMGYSLQGLNNYISSEVSKTYWLRSIYPREVRQAHEAGDLHIHDLGLLSVYCVGWDLQDLLRQGFCGVQGKAVSKPARHFRAALGQIVNFFYTLQGEAAGAQAFASFDTLLAPFVRFDNLS</sequence>
<feature type="domain" description="ATP-cone" evidence="3">
    <location>
        <begin position="18"/>
        <end position="110"/>
    </location>
</feature>
<reference evidence="4" key="1">
    <citation type="submission" date="2018-06" db="EMBL/GenBank/DDBJ databases">
        <authorList>
            <person name="Zhirakovskaya E."/>
        </authorList>
    </citation>
    <scope>NUCLEOTIDE SEQUENCE</scope>
</reference>
<evidence type="ECO:0000259" key="3">
    <source>
        <dbReference type="PROSITE" id="PS51161"/>
    </source>
</evidence>
<dbReference type="GO" id="GO:0031250">
    <property type="term" value="C:anaerobic ribonucleoside-triphosphate reductase complex"/>
    <property type="evidence" value="ECO:0007669"/>
    <property type="project" value="TreeGrafter"/>
</dbReference>
<dbReference type="EC" id="1.17.4.2" evidence="4"/>
<feature type="non-terminal residue" evidence="4">
    <location>
        <position position="257"/>
    </location>
</feature>
<dbReference type="GO" id="GO:0008998">
    <property type="term" value="F:ribonucleoside-triphosphate reductase (thioredoxin) activity"/>
    <property type="evidence" value="ECO:0007669"/>
    <property type="project" value="UniProtKB-EC"/>
</dbReference>
<dbReference type="GO" id="GO:0004748">
    <property type="term" value="F:ribonucleoside-diphosphate reductase activity, thioredoxin disulfide as acceptor"/>
    <property type="evidence" value="ECO:0007669"/>
    <property type="project" value="TreeGrafter"/>
</dbReference>
<dbReference type="Pfam" id="PF13597">
    <property type="entry name" value="NRDD"/>
    <property type="match status" value="1"/>
</dbReference>
<dbReference type="PROSITE" id="PS51161">
    <property type="entry name" value="ATP_CONE"/>
    <property type="match status" value="1"/>
</dbReference>
<dbReference type="PANTHER" id="PTHR21075">
    <property type="entry name" value="ANAEROBIC RIBONUCLEOSIDE-TRIPHOSPHATE REDUCTASE"/>
    <property type="match status" value="1"/>
</dbReference>
<dbReference type="AlphaFoldDB" id="A0A3B0VPY1"/>
<keyword evidence="4" id="KW-0560">Oxidoreductase</keyword>
<protein>
    <submittedName>
        <fullName evidence="4">Ribonucleotide reductase of class III (Anaerobic), large subunit</fullName>
        <ecNumber evidence="4">1.17.4.2</ecNumber>
    </submittedName>
</protein>
<proteinExistence type="predicted"/>
<evidence type="ECO:0000313" key="4">
    <source>
        <dbReference type="EMBL" id="VAW42313.1"/>
    </source>
</evidence>
<name>A0A3B0VPY1_9ZZZZ</name>
<dbReference type="Pfam" id="PF03477">
    <property type="entry name" value="ATP-cone"/>
    <property type="match status" value="1"/>
</dbReference>
<keyword evidence="2" id="KW-0067">ATP-binding</keyword>